<dbReference type="InterPro" id="IPR000182">
    <property type="entry name" value="GNAT_dom"/>
</dbReference>
<evidence type="ECO:0000313" key="3">
    <source>
        <dbReference type="Proteomes" id="UP001596162"/>
    </source>
</evidence>
<dbReference type="PROSITE" id="PS51186">
    <property type="entry name" value="GNAT"/>
    <property type="match status" value="1"/>
</dbReference>
<dbReference type="RefSeq" id="WP_376858336.1">
    <property type="nucleotide sequence ID" value="NZ_JBHSLA010000001.1"/>
</dbReference>
<dbReference type="Gene3D" id="3.40.630.30">
    <property type="match status" value="2"/>
</dbReference>
<feature type="domain" description="N-acetyltransferase" evidence="1">
    <location>
        <begin position="190"/>
        <end position="342"/>
    </location>
</feature>
<comment type="caution">
    <text evidence="2">The sequence shown here is derived from an EMBL/GenBank/DDBJ whole genome shotgun (WGS) entry which is preliminary data.</text>
</comment>
<dbReference type="Pfam" id="PF13420">
    <property type="entry name" value="Acetyltransf_4"/>
    <property type="match status" value="1"/>
</dbReference>
<dbReference type="InterPro" id="IPR016181">
    <property type="entry name" value="Acyl_CoA_acyltransferase"/>
</dbReference>
<proteinExistence type="predicted"/>
<protein>
    <submittedName>
        <fullName evidence="2">GNAT family N-acetyltransferase</fullName>
    </submittedName>
</protein>
<dbReference type="SUPFAM" id="SSF55729">
    <property type="entry name" value="Acyl-CoA N-acyltransferases (Nat)"/>
    <property type="match status" value="2"/>
</dbReference>
<dbReference type="EMBL" id="JBHSLA010000001">
    <property type="protein sequence ID" value="MFC5194199.1"/>
    <property type="molecule type" value="Genomic_DNA"/>
</dbReference>
<gene>
    <name evidence="2" type="ORF">ACFPH8_02540</name>
</gene>
<reference evidence="3" key="1">
    <citation type="journal article" date="2019" name="Int. J. Syst. Evol. Microbiol.">
        <title>The Global Catalogue of Microorganisms (GCM) 10K type strain sequencing project: providing services to taxonomists for standard genome sequencing and annotation.</title>
        <authorList>
            <consortium name="The Broad Institute Genomics Platform"/>
            <consortium name="The Broad Institute Genome Sequencing Center for Infectious Disease"/>
            <person name="Wu L."/>
            <person name="Ma J."/>
        </authorList>
    </citation>
    <scope>NUCLEOTIDE SEQUENCE [LARGE SCALE GENOMIC DNA]</scope>
    <source>
        <strain evidence="3">JCM 17978</strain>
    </source>
</reference>
<evidence type="ECO:0000313" key="2">
    <source>
        <dbReference type="EMBL" id="MFC5194199.1"/>
    </source>
</evidence>
<sequence>MINFKNSYKSLTKQSFGIGDYSIIPIRYEDRFDIMQWRNEQMYHLRQNSLLTEDDQENYFQNVVANLFGQERPDQILFSYLKNNECIGYGGLVHINWIDQNAEISFIMKTELEQNEFKKHWGIYLDLIEEVAFKELNFHKLYTFAFDLRPHLYVVLEERKFRKEAVLEGHCFFNKRFIDVVIHSKIQRSIKLRKMESKDEEITFLWANDGETRRNSFNSKPIIYEEHSKWFQSKINNINSHYFICEVDATLAGLVRFDFNKEYNAFIIGITIDEKFRGKKLSAPLLKRSCKSFVEISKDKIIAFIKEDNIASKKSFERASFVFQGKEIINKTEALKYEYKHE</sequence>
<dbReference type="PANTHER" id="PTHR43415">
    <property type="entry name" value="SPERMIDINE N(1)-ACETYLTRANSFERASE"/>
    <property type="match status" value="1"/>
</dbReference>
<name>A0ABW0C1V5_9FLAO</name>
<organism evidence="2 3">
    <name type="scientific">Bizionia hallyeonensis</name>
    <dbReference type="NCBI Taxonomy" id="1123757"/>
    <lineage>
        <taxon>Bacteria</taxon>
        <taxon>Pseudomonadati</taxon>
        <taxon>Bacteroidota</taxon>
        <taxon>Flavobacteriia</taxon>
        <taxon>Flavobacteriales</taxon>
        <taxon>Flavobacteriaceae</taxon>
        <taxon>Bizionia</taxon>
    </lineage>
</organism>
<keyword evidence="3" id="KW-1185">Reference proteome</keyword>
<dbReference type="PANTHER" id="PTHR43415:SF3">
    <property type="entry name" value="GNAT-FAMILY ACETYLTRANSFERASE"/>
    <property type="match status" value="1"/>
</dbReference>
<evidence type="ECO:0000259" key="1">
    <source>
        <dbReference type="PROSITE" id="PS51186"/>
    </source>
</evidence>
<dbReference type="Proteomes" id="UP001596162">
    <property type="component" value="Unassembled WGS sequence"/>
</dbReference>
<accession>A0ABW0C1V5</accession>
<dbReference type="Pfam" id="PF13302">
    <property type="entry name" value="Acetyltransf_3"/>
    <property type="match status" value="1"/>
</dbReference>